<reference evidence="1 2" key="1">
    <citation type="submission" date="2018-10" db="EMBL/GenBank/DDBJ databases">
        <title>Genomic Encyclopedia of Archaeal and Bacterial Type Strains, Phase II (KMG-II): from individual species to whole genera.</title>
        <authorList>
            <person name="Goeker M."/>
        </authorList>
    </citation>
    <scope>NUCLEOTIDE SEQUENCE [LARGE SCALE GENOMIC DNA]</scope>
    <source>
        <strain evidence="1 2">DSM 23424</strain>
    </source>
</reference>
<evidence type="ECO:0000313" key="2">
    <source>
        <dbReference type="Proteomes" id="UP000271339"/>
    </source>
</evidence>
<protein>
    <submittedName>
        <fullName evidence="1">Uncharacterized protein</fullName>
    </submittedName>
</protein>
<organism evidence="1 2">
    <name type="scientific">Ulvibacter antarcticus</name>
    <dbReference type="NCBI Taxonomy" id="442714"/>
    <lineage>
        <taxon>Bacteria</taxon>
        <taxon>Pseudomonadati</taxon>
        <taxon>Bacteroidota</taxon>
        <taxon>Flavobacteriia</taxon>
        <taxon>Flavobacteriales</taxon>
        <taxon>Flavobacteriaceae</taxon>
        <taxon>Ulvibacter</taxon>
    </lineage>
</organism>
<gene>
    <name evidence="1" type="ORF">BXY75_1646</name>
</gene>
<comment type="caution">
    <text evidence="1">The sequence shown here is derived from an EMBL/GenBank/DDBJ whole genome shotgun (WGS) entry which is preliminary data.</text>
</comment>
<accession>A0A3L9Z388</accession>
<dbReference type="Proteomes" id="UP000271339">
    <property type="component" value="Unassembled WGS sequence"/>
</dbReference>
<evidence type="ECO:0000313" key="1">
    <source>
        <dbReference type="EMBL" id="RMA64765.1"/>
    </source>
</evidence>
<keyword evidence="2" id="KW-1185">Reference proteome</keyword>
<dbReference type="EMBL" id="REFC01000012">
    <property type="protein sequence ID" value="RMA64765.1"/>
    <property type="molecule type" value="Genomic_DNA"/>
</dbReference>
<name>A0A3L9Z388_9FLAO</name>
<sequence>MKMTRLFNKNSHFVPAGSDLVAVIELKAKPAHIYNNLNKEKNENYI</sequence>
<proteinExistence type="predicted"/>
<dbReference type="AlphaFoldDB" id="A0A3L9Z388"/>